<organism evidence="12">
    <name type="scientific">Timema douglasi</name>
    <name type="common">Walking stick</name>
    <dbReference type="NCBI Taxonomy" id="61478"/>
    <lineage>
        <taxon>Eukaryota</taxon>
        <taxon>Metazoa</taxon>
        <taxon>Ecdysozoa</taxon>
        <taxon>Arthropoda</taxon>
        <taxon>Hexapoda</taxon>
        <taxon>Insecta</taxon>
        <taxon>Pterygota</taxon>
        <taxon>Neoptera</taxon>
        <taxon>Polyneoptera</taxon>
        <taxon>Phasmatodea</taxon>
        <taxon>Timematodea</taxon>
        <taxon>Timematoidea</taxon>
        <taxon>Timematidae</taxon>
        <taxon>Timema</taxon>
    </lineage>
</organism>
<dbReference type="Pfam" id="PF13359">
    <property type="entry name" value="DDE_Tnp_4"/>
    <property type="match status" value="1"/>
</dbReference>
<evidence type="ECO:0000313" key="12">
    <source>
        <dbReference type="EMBL" id="CAD7195364.1"/>
    </source>
</evidence>
<sequence length="576" mass="65167">MRLEKQVINRDFAYNLNRIYSTAWTYITRVLSSLLGPTKPGSCLHLPDLLEQVLVFPGLTDSTRFLSSLAGPTQPGFCLHWTGLLAQGLVFIARTYSTRVFSSLPRPTRPRSCLHCPDLLNKGLPDLFDQGLVFTGWTYIFKVLSSLPGRTSPGVCLHCLDLLDQGLVFTGRTYSTRVLSSSLPRPTRPGSCLHGPDLFDQGLVCTGWTYIAKEQPSLPIPDYEEAKSAGSTSLPPLLCIITGKGPMKEHYRSLVSSKNWLHVKVVMPWLQPEDYPLLLGSADLGVSLHTSSSGLDLPMKIVDMFGCLLPVAAIHFPWTEMDHQTKLQLTIKNRKDVAERRTNYYDKKNKKTHREMQPQEIYFNMLIYAGFASVTNVGLEQRQVFTNKCDCERSLVVTNHGVIGAIDCTHIATTTPHDHEEQYFNHSLNVQLICDRDLHALNVYARFPGRVHDQFIWRDSIIKQEMERLHRERVGDFYLIGISHEQDSNPNLPTLGSLAQHKTCALANYATKVGVCTIDVEMIRKRRVVHKRVPFDDQEAVVELPDIASINENIRDNATNEARRMRAVIVQQYFNH</sequence>
<dbReference type="PANTHER" id="PTHR13036:SF0">
    <property type="entry name" value="CHITOBIOSYLDIPHOSPHODOLICHOL BETA-MANNOSYLTRANSFERASE"/>
    <property type="match status" value="1"/>
</dbReference>
<evidence type="ECO:0000259" key="11">
    <source>
        <dbReference type="Pfam" id="PF13359"/>
    </source>
</evidence>
<keyword evidence="6" id="KW-0812">Transmembrane</keyword>
<keyword evidence="4" id="KW-0328">Glycosyltransferase</keyword>
<keyword evidence="7" id="KW-0479">Metal-binding</keyword>
<gene>
    <name evidence="12" type="ORF">TDIB3V08_LOCUS1748</name>
</gene>
<feature type="domain" description="DDE Tnp4" evidence="11">
    <location>
        <begin position="406"/>
        <end position="467"/>
    </location>
</feature>
<keyword evidence="5" id="KW-0808">Transferase</keyword>
<proteinExistence type="predicted"/>
<evidence type="ECO:0000256" key="6">
    <source>
        <dbReference type="ARBA" id="ARBA00022692"/>
    </source>
</evidence>
<dbReference type="InterPro" id="IPR027806">
    <property type="entry name" value="HARBI1_dom"/>
</dbReference>
<keyword evidence="10" id="KW-0472">Membrane</keyword>
<evidence type="ECO:0000256" key="1">
    <source>
        <dbReference type="ARBA" id="ARBA00001968"/>
    </source>
</evidence>
<keyword evidence="8" id="KW-0256">Endoplasmic reticulum</keyword>
<reference evidence="12" key="1">
    <citation type="submission" date="2020-11" db="EMBL/GenBank/DDBJ databases">
        <authorList>
            <person name="Tran Van P."/>
        </authorList>
    </citation>
    <scope>NUCLEOTIDE SEQUENCE</scope>
</reference>
<evidence type="ECO:0000256" key="5">
    <source>
        <dbReference type="ARBA" id="ARBA00022679"/>
    </source>
</evidence>
<dbReference type="EMBL" id="OA564723">
    <property type="protein sequence ID" value="CAD7195364.1"/>
    <property type="molecule type" value="Genomic_DNA"/>
</dbReference>
<dbReference type="GO" id="GO:0005789">
    <property type="term" value="C:endoplasmic reticulum membrane"/>
    <property type="evidence" value="ECO:0007669"/>
    <property type="project" value="UniProtKB-SubCell"/>
</dbReference>
<dbReference type="InterPro" id="IPR026051">
    <property type="entry name" value="ALG1-like"/>
</dbReference>
<evidence type="ECO:0000256" key="7">
    <source>
        <dbReference type="ARBA" id="ARBA00022723"/>
    </source>
</evidence>
<dbReference type="GO" id="GO:0000030">
    <property type="term" value="F:mannosyltransferase activity"/>
    <property type="evidence" value="ECO:0007669"/>
    <property type="project" value="InterPro"/>
</dbReference>
<comment type="cofactor">
    <cofactor evidence="1">
        <name>a divalent metal cation</name>
        <dbReference type="ChEBI" id="CHEBI:60240"/>
    </cofactor>
</comment>
<comment type="pathway">
    <text evidence="3">Protein modification; protein glycosylation.</text>
</comment>
<protein>
    <recommendedName>
        <fullName evidence="11">DDE Tnp4 domain-containing protein</fullName>
    </recommendedName>
</protein>
<name>A0A7R8VCR5_TIMDO</name>
<evidence type="ECO:0000256" key="4">
    <source>
        <dbReference type="ARBA" id="ARBA00022676"/>
    </source>
</evidence>
<evidence type="ECO:0000256" key="2">
    <source>
        <dbReference type="ARBA" id="ARBA00004389"/>
    </source>
</evidence>
<evidence type="ECO:0000256" key="9">
    <source>
        <dbReference type="ARBA" id="ARBA00022989"/>
    </source>
</evidence>
<keyword evidence="9" id="KW-1133">Transmembrane helix</keyword>
<accession>A0A7R8VCR5</accession>
<evidence type="ECO:0000256" key="3">
    <source>
        <dbReference type="ARBA" id="ARBA00004922"/>
    </source>
</evidence>
<evidence type="ECO:0000256" key="8">
    <source>
        <dbReference type="ARBA" id="ARBA00022824"/>
    </source>
</evidence>
<comment type="subcellular location">
    <subcellularLocation>
        <location evidence="2">Endoplasmic reticulum membrane</location>
        <topology evidence="2">Single-pass membrane protein</topology>
    </subcellularLocation>
</comment>
<dbReference type="GO" id="GO:0046872">
    <property type="term" value="F:metal ion binding"/>
    <property type="evidence" value="ECO:0007669"/>
    <property type="project" value="UniProtKB-KW"/>
</dbReference>
<dbReference type="PANTHER" id="PTHR13036">
    <property type="entry name" value="BETA1,4 MANNOSYLTRANSFERASE"/>
    <property type="match status" value="1"/>
</dbReference>
<evidence type="ECO:0000256" key="10">
    <source>
        <dbReference type="ARBA" id="ARBA00023136"/>
    </source>
</evidence>
<dbReference type="AlphaFoldDB" id="A0A7R8VCR5"/>